<accession>A0A382WNT6</accession>
<organism evidence="1">
    <name type="scientific">marine metagenome</name>
    <dbReference type="NCBI Taxonomy" id="408172"/>
    <lineage>
        <taxon>unclassified sequences</taxon>
        <taxon>metagenomes</taxon>
        <taxon>ecological metagenomes</taxon>
    </lineage>
</organism>
<dbReference type="SUPFAM" id="SSF51197">
    <property type="entry name" value="Clavaminate synthase-like"/>
    <property type="match status" value="1"/>
</dbReference>
<evidence type="ECO:0000313" key="1">
    <source>
        <dbReference type="EMBL" id="SVD60319.1"/>
    </source>
</evidence>
<evidence type="ECO:0008006" key="2">
    <source>
        <dbReference type="Google" id="ProtNLM"/>
    </source>
</evidence>
<dbReference type="AlphaFoldDB" id="A0A382WNT6"/>
<gene>
    <name evidence="1" type="ORF">METZ01_LOCUS413173</name>
</gene>
<dbReference type="Gene3D" id="2.60.120.620">
    <property type="entry name" value="q2cbj1_9rhob like domain"/>
    <property type="match status" value="1"/>
</dbReference>
<reference evidence="1" key="1">
    <citation type="submission" date="2018-05" db="EMBL/GenBank/DDBJ databases">
        <authorList>
            <person name="Lanie J.A."/>
            <person name="Ng W.-L."/>
            <person name="Kazmierczak K.M."/>
            <person name="Andrzejewski T.M."/>
            <person name="Davidsen T.M."/>
            <person name="Wayne K.J."/>
            <person name="Tettelin H."/>
            <person name="Glass J.I."/>
            <person name="Rusch D."/>
            <person name="Podicherti R."/>
            <person name="Tsui H.-C.T."/>
            <person name="Winkler M.E."/>
        </authorList>
    </citation>
    <scope>NUCLEOTIDE SEQUENCE</scope>
</reference>
<proteinExistence type="predicted"/>
<dbReference type="Pfam" id="PF05721">
    <property type="entry name" value="PhyH"/>
    <property type="match status" value="1"/>
</dbReference>
<protein>
    <recommendedName>
        <fullName evidence="2">Phytanoyl-CoA dioxygenase family protein</fullName>
    </recommendedName>
</protein>
<name>A0A382WNT6_9ZZZZ</name>
<dbReference type="EMBL" id="UINC01161244">
    <property type="protein sequence ID" value="SVD60319.1"/>
    <property type="molecule type" value="Genomic_DNA"/>
</dbReference>
<dbReference type="InterPro" id="IPR008775">
    <property type="entry name" value="Phytyl_CoA_dOase-like"/>
</dbReference>
<sequence length="263" mass="29049">MNDDEKYLFDLNGYLVLHGALSGDDVARLNVAIDHHTDAMAEREGSLAGDSAALAGTSYRIDLGGMLAWDRPWCEPFRELLVHPVVRPYLEEILGRGYRLDHGPGLIAMDQGCEGGTLHGGGVERPNFSEAYFFKDGRIYTGLTVVEFLLADESPGDGGVAVIPGSHKANLPCPEPMKNWESYREHVVEVEGQAGDAVIFTETLTHGTLPWTGDHQRRALLYKFSPGYQAYSAGVHHVTYPDYIEDMTEQERTVMAAPSIRRD</sequence>